<evidence type="ECO:0000256" key="1">
    <source>
        <dbReference type="ARBA" id="ARBA00022857"/>
    </source>
</evidence>
<dbReference type="SUPFAM" id="SSF51735">
    <property type="entry name" value="NAD(P)-binding Rossmann-fold domains"/>
    <property type="match status" value="1"/>
</dbReference>
<comment type="caution">
    <text evidence="4">The sequence shown here is derived from an EMBL/GenBank/DDBJ whole genome shotgun (WGS) entry which is preliminary data.</text>
</comment>
<dbReference type="GO" id="GO:0005829">
    <property type="term" value="C:cytosol"/>
    <property type="evidence" value="ECO:0007669"/>
    <property type="project" value="TreeGrafter"/>
</dbReference>
<keyword evidence="1" id="KW-0521">NADP</keyword>
<dbReference type="Pfam" id="PF08240">
    <property type="entry name" value="ADH_N"/>
    <property type="match status" value="1"/>
</dbReference>
<keyword evidence="5" id="KW-1185">Reference proteome</keyword>
<dbReference type="InterPro" id="IPR013154">
    <property type="entry name" value="ADH-like_N"/>
</dbReference>
<dbReference type="SMART" id="SM00829">
    <property type="entry name" value="PKS_ER"/>
    <property type="match status" value="1"/>
</dbReference>
<dbReference type="Pfam" id="PF00107">
    <property type="entry name" value="ADH_zinc_N"/>
    <property type="match status" value="1"/>
</dbReference>
<sequence>MKAITYSKDRDRFVTQTLPLPPIKSPYDVRVKVHAVGLNPVDAKIHHWHTMVPDMDDQFVGGLDVAGEICAVGDAVTDWKVGDYVLYHGDMRRAHGGFAEYATQDARTLIAHPNVASTLAAATPCAGWTAYRALVDKLHVPHNSLLIMGGAGGVGSFALQLARRFDVETIIATGSAEKHNYLRSLGATHTLDYRTQNIPEQVMQITDQQGVEAALDAVGGENAKLAALSLGFEGQMVELVDTINAQQYPGAFLKGLSFHQLSLGSGHVNGVKGHNSIVRAGVAFSTLLEMGAIRVPQLDVIALDDIGDALMTLREQRTLGKVVARITG</sequence>
<dbReference type="InterPro" id="IPR011032">
    <property type="entry name" value="GroES-like_sf"/>
</dbReference>
<organism evidence="4 5">
    <name type="scientific">Neptunomonas marina</name>
    <dbReference type="NCBI Taxonomy" id="1815562"/>
    <lineage>
        <taxon>Bacteria</taxon>
        <taxon>Pseudomonadati</taxon>
        <taxon>Pseudomonadota</taxon>
        <taxon>Gammaproteobacteria</taxon>
        <taxon>Oceanospirillales</taxon>
        <taxon>Oceanospirillaceae</taxon>
        <taxon>Neptunomonas</taxon>
    </lineage>
</organism>
<dbReference type="SUPFAM" id="SSF50129">
    <property type="entry name" value="GroES-like"/>
    <property type="match status" value="1"/>
</dbReference>
<feature type="domain" description="Enoyl reductase (ER)" evidence="3">
    <location>
        <begin position="8"/>
        <end position="324"/>
    </location>
</feature>
<dbReference type="InterPro" id="IPR013149">
    <property type="entry name" value="ADH-like_C"/>
</dbReference>
<keyword evidence="2" id="KW-0560">Oxidoreductase</keyword>
<dbReference type="Gene3D" id="3.90.180.10">
    <property type="entry name" value="Medium-chain alcohol dehydrogenases, catalytic domain"/>
    <property type="match status" value="1"/>
</dbReference>
<dbReference type="Proteomes" id="UP000282818">
    <property type="component" value="Unassembled WGS sequence"/>
</dbReference>
<dbReference type="EMBL" id="SACQ01000003">
    <property type="protein sequence ID" value="RVU30995.1"/>
    <property type="molecule type" value="Genomic_DNA"/>
</dbReference>
<dbReference type="GO" id="GO:0003960">
    <property type="term" value="F:quinone reductase (NADPH) activity"/>
    <property type="evidence" value="ECO:0007669"/>
    <property type="project" value="TreeGrafter"/>
</dbReference>
<dbReference type="GO" id="GO:0035925">
    <property type="term" value="F:mRNA 3'-UTR AU-rich region binding"/>
    <property type="evidence" value="ECO:0007669"/>
    <property type="project" value="TreeGrafter"/>
</dbReference>
<dbReference type="Gene3D" id="3.40.50.720">
    <property type="entry name" value="NAD(P)-binding Rossmann-like Domain"/>
    <property type="match status" value="1"/>
</dbReference>
<accession>A0A437Q910</accession>
<dbReference type="PANTHER" id="PTHR48106">
    <property type="entry name" value="QUINONE OXIDOREDUCTASE PIG3-RELATED"/>
    <property type="match status" value="1"/>
</dbReference>
<dbReference type="RefSeq" id="WP_127693840.1">
    <property type="nucleotide sequence ID" value="NZ_SACQ01000003.1"/>
</dbReference>
<dbReference type="InterPro" id="IPR020843">
    <property type="entry name" value="ER"/>
</dbReference>
<dbReference type="AlphaFoldDB" id="A0A437Q910"/>
<dbReference type="GO" id="GO:0070402">
    <property type="term" value="F:NADPH binding"/>
    <property type="evidence" value="ECO:0007669"/>
    <property type="project" value="TreeGrafter"/>
</dbReference>
<evidence type="ECO:0000256" key="2">
    <source>
        <dbReference type="ARBA" id="ARBA00023002"/>
    </source>
</evidence>
<name>A0A437Q910_9GAMM</name>
<protein>
    <submittedName>
        <fullName evidence="4">Dehydrogenase</fullName>
    </submittedName>
</protein>
<proteinExistence type="predicted"/>
<evidence type="ECO:0000259" key="3">
    <source>
        <dbReference type="SMART" id="SM00829"/>
    </source>
</evidence>
<dbReference type="PANTHER" id="PTHR48106:SF7">
    <property type="entry name" value="DEHYDROGENASE, ZINC-CONTAINING, PUTATIVE (AFU_ORTHOLOGUE AFUA_5G10220)-RELATED"/>
    <property type="match status" value="1"/>
</dbReference>
<reference evidence="4 5" key="1">
    <citation type="submission" date="2019-01" db="EMBL/GenBank/DDBJ databases">
        <authorList>
            <person name="Chen W.-M."/>
        </authorList>
    </citation>
    <scope>NUCLEOTIDE SEQUENCE [LARGE SCALE GENOMIC DNA]</scope>
    <source>
        <strain evidence="4 5">HPM-16</strain>
    </source>
</reference>
<evidence type="ECO:0000313" key="5">
    <source>
        <dbReference type="Proteomes" id="UP000282818"/>
    </source>
</evidence>
<gene>
    <name evidence="4" type="ORF">EOE65_08250</name>
</gene>
<dbReference type="InterPro" id="IPR036291">
    <property type="entry name" value="NAD(P)-bd_dom_sf"/>
</dbReference>
<evidence type="ECO:0000313" key="4">
    <source>
        <dbReference type="EMBL" id="RVU30995.1"/>
    </source>
</evidence>